<keyword evidence="7" id="KW-1185">Reference proteome</keyword>
<feature type="domain" description="Yippee" evidence="5">
    <location>
        <begin position="133"/>
        <end position="230"/>
    </location>
</feature>
<reference evidence="7" key="1">
    <citation type="submission" date="2011-02" db="EMBL/GenBank/DDBJ databases">
        <title>The Genome Sequence of Capsaspora owczarzaki ATCC 30864.</title>
        <authorList>
            <person name="Russ C."/>
            <person name="Cuomo C."/>
            <person name="Burger G."/>
            <person name="Gray M.W."/>
            <person name="Holland P.W.H."/>
            <person name="King N."/>
            <person name="Lang F.B.F."/>
            <person name="Roger A.J."/>
            <person name="Ruiz-Trillo I."/>
            <person name="Young S.K."/>
            <person name="Zeng Q."/>
            <person name="Gargeya S."/>
            <person name="Alvarado L."/>
            <person name="Berlin A."/>
            <person name="Chapman S.B."/>
            <person name="Chen Z."/>
            <person name="Freedman E."/>
            <person name="Gellesch M."/>
            <person name="Goldberg J."/>
            <person name="Griggs A."/>
            <person name="Gujja S."/>
            <person name="Heilman E."/>
            <person name="Heiman D."/>
            <person name="Howarth C."/>
            <person name="Mehta T."/>
            <person name="Neiman D."/>
            <person name="Pearson M."/>
            <person name="Roberts A."/>
            <person name="Saif S."/>
            <person name="Shea T."/>
            <person name="Shenoy N."/>
            <person name="Sisk P."/>
            <person name="Stolte C."/>
            <person name="Sykes S."/>
            <person name="White J."/>
            <person name="Yandava C."/>
            <person name="Haas B."/>
            <person name="Nusbaum C."/>
            <person name="Birren B."/>
        </authorList>
    </citation>
    <scope>NUCLEOTIDE SEQUENCE</scope>
    <source>
        <strain evidence="7">ATCC 30864</strain>
    </source>
</reference>
<dbReference type="STRING" id="595528.A0A0D2URA3"/>
<dbReference type="GO" id="GO:0046872">
    <property type="term" value="F:metal ion binding"/>
    <property type="evidence" value="ECO:0007669"/>
    <property type="project" value="UniProtKB-KW"/>
</dbReference>
<dbReference type="PhylomeDB" id="A0A0D2URA3"/>
<dbReference type="OrthoDB" id="6407410at2759"/>
<name>A0A0D2URA3_CAPO3</name>
<dbReference type="eggNOG" id="KOG3399">
    <property type="taxonomic scope" value="Eukaryota"/>
</dbReference>
<evidence type="ECO:0000313" key="7">
    <source>
        <dbReference type="Proteomes" id="UP000008743"/>
    </source>
</evidence>
<proteinExistence type="inferred from homology"/>
<sequence>MSSPPSTASGTTPARRRSSSSALAALLLRPGGGPGGTLGVGDSPIVGSHHFRVGTPTANHNAVAANLPPLNAAMHALTVSAASSTQLGSGVSAALGSVTPESARPQSAPSPLTSSAAVMVPGNLFRQYLSTDRIFICATCHCHLACQDDLISKSFQGVHGRAYLFNTVINFTTGPLEQRVLMTGSHTVADIFCSGCKTLLGWKYEETSQPSQRYKIGKFIIEKVRMVKENGWT</sequence>
<protein>
    <submittedName>
        <fullName evidence="6">Yippee-like protein</fullName>
    </submittedName>
</protein>
<dbReference type="Pfam" id="PF03226">
    <property type="entry name" value="Yippee-Mis18"/>
    <property type="match status" value="1"/>
</dbReference>
<gene>
    <name evidence="6" type="ORF">CAOG_007368</name>
</gene>
<evidence type="ECO:0000313" key="6">
    <source>
        <dbReference type="EMBL" id="KJE97526.1"/>
    </source>
</evidence>
<dbReference type="InterPro" id="IPR004910">
    <property type="entry name" value="Yippee/Mis18/Cereblon"/>
</dbReference>
<evidence type="ECO:0000259" key="5">
    <source>
        <dbReference type="PROSITE" id="PS51792"/>
    </source>
</evidence>
<organism evidence="6 7">
    <name type="scientific">Capsaspora owczarzaki (strain ATCC 30864)</name>
    <dbReference type="NCBI Taxonomy" id="595528"/>
    <lineage>
        <taxon>Eukaryota</taxon>
        <taxon>Filasterea</taxon>
        <taxon>Capsaspora</taxon>
    </lineage>
</organism>
<evidence type="ECO:0000256" key="3">
    <source>
        <dbReference type="ARBA" id="ARBA00022833"/>
    </source>
</evidence>
<evidence type="ECO:0000256" key="1">
    <source>
        <dbReference type="ARBA" id="ARBA00005613"/>
    </source>
</evidence>
<dbReference type="EMBL" id="KE346374">
    <property type="protein sequence ID" value="KJE97526.1"/>
    <property type="molecule type" value="Genomic_DNA"/>
</dbReference>
<comment type="similarity">
    <text evidence="1">Belongs to the yippee family.</text>
</comment>
<dbReference type="InParanoid" id="A0A0D2URA3"/>
<keyword evidence="2" id="KW-0479">Metal-binding</keyword>
<dbReference type="InterPro" id="IPR039058">
    <property type="entry name" value="Yippee_fam"/>
</dbReference>
<keyword evidence="3" id="KW-0862">Zinc</keyword>
<dbReference type="RefSeq" id="XP_004343227.1">
    <property type="nucleotide sequence ID" value="XM_004343177.2"/>
</dbReference>
<evidence type="ECO:0000256" key="2">
    <source>
        <dbReference type="ARBA" id="ARBA00022723"/>
    </source>
</evidence>
<feature type="region of interest" description="Disordered" evidence="4">
    <location>
        <begin position="1"/>
        <end position="20"/>
    </location>
</feature>
<dbReference type="AlphaFoldDB" id="A0A0D2URA3"/>
<dbReference type="PROSITE" id="PS51792">
    <property type="entry name" value="YIPPEE"/>
    <property type="match status" value="1"/>
</dbReference>
<dbReference type="InterPro" id="IPR034751">
    <property type="entry name" value="Yippee"/>
</dbReference>
<dbReference type="PANTHER" id="PTHR13848">
    <property type="entry name" value="PROTEIN YIPPEE-LIKE CG15309-RELATED"/>
    <property type="match status" value="1"/>
</dbReference>
<evidence type="ECO:0000256" key="4">
    <source>
        <dbReference type="SAM" id="MobiDB-lite"/>
    </source>
</evidence>
<accession>A0A0D2URA3</accession>
<dbReference type="Proteomes" id="UP000008743">
    <property type="component" value="Unassembled WGS sequence"/>
</dbReference>